<dbReference type="EMBL" id="BAABRR010000013">
    <property type="protein sequence ID" value="GAA5519813.1"/>
    <property type="molecule type" value="Genomic_DNA"/>
</dbReference>
<keyword evidence="1" id="KW-0812">Transmembrane</keyword>
<keyword evidence="1" id="KW-1133">Transmembrane helix</keyword>
<dbReference type="RefSeq" id="WP_286215523.1">
    <property type="nucleotide sequence ID" value="NZ_AP027736.1"/>
</dbReference>
<feature type="transmembrane region" description="Helical" evidence="1">
    <location>
        <begin position="20"/>
        <end position="41"/>
    </location>
</feature>
<keyword evidence="1" id="KW-0472">Membrane</keyword>
<keyword evidence="3" id="KW-1185">Reference proteome</keyword>
<evidence type="ECO:0000256" key="1">
    <source>
        <dbReference type="SAM" id="Phobius"/>
    </source>
</evidence>
<sequence length="48" mass="5223">MFTEAVENTTHVVTELPIPAPAFGLLAFTGLMALLFVTFAFRSVGTRH</sequence>
<protein>
    <submittedName>
        <fullName evidence="2">Uncharacterized protein</fullName>
    </submittedName>
</protein>
<proteinExistence type="predicted"/>
<reference evidence="2 3" key="1">
    <citation type="submission" date="2024-02" db="EMBL/GenBank/DDBJ databases">
        <title>Lysinimicrobium sediminis NBRC 112286.</title>
        <authorList>
            <person name="Ichikawa N."/>
            <person name="Katano-Makiyama Y."/>
            <person name="Hidaka K."/>
        </authorList>
    </citation>
    <scope>NUCLEOTIDE SEQUENCE [LARGE SCALE GENOMIC DNA]</scope>
    <source>
        <strain evidence="2 3">NBRC 112286</strain>
    </source>
</reference>
<accession>A0ABP9WKQ0</accession>
<organism evidence="2 3">
    <name type="scientific">Demequina sediminis</name>
    <dbReference type="NCBI Taxonomy" id="1930058"/>
    <lineage>
        <taxon>Bacteria</taxon>
        <taxon>Bacillati</taxon>
        <taxon>Actinomycetota</taxon>
        <taxon>Actinomycetes</taxon>
        <taxon>Micrococcales</taxon>
        <taxon>Demequinaceae</taxon>
        <taxon>Demequina</taxon>
    </lineage>
</organism>
<dbReference type="Proteomes" id="UP001426770">
    <property type="component" value="Unassembled WGS sequence"/>
</dbReference>
<name>A0ABP9WKQ0_9MICO</name>
<comment type="caution">
    <text evidence="2">The sequence shown here is derived from an EMBL/GenBank/DDBJ whole genome shotgun (WGS) entry which is preliminary data.</text>
</comment>
<evidence type="ECO:0000313" key="3">
    <source>
        <dbReference type="Proteomes" id="UP001426770"/>
    </source>
</evidence>
<gene>
    <name evidence="2" type="ORF">Lsed01_02270</name>
</gene>
<evidence type="ECO:0000313" key="2">
    <source>
        <dbReference type="EMBL" id="GAA5519813.1"/>
    </source>
</evidence>